<dbReference type="Proteomes" id="UP000510886">
    <property type="component" value="Chromosome"/>
</dbReference>
<evidence type="ECO:0000256" key="4">
    <source>
        <dbReference type="NCBIfam" id="TIGR00260"/>
    </source>
</evidence>
<dbReference type="GO" id="GO:0005737">
    <property type="term" value="C:cytoplasm"/>
    <property type="evidence" value="ECO:0007669"/>
    <property type="project" value="TreeGrafter"/>
</dbReference>
<evidence type="ECO:0000259" key="6">
    <source>
        <dbReference type="Pfam" id="PF00291"/>
    </source>
</evidence>
<evidence type="ECO:0000256" key="5">
    <source>
        <dbReference type="PIRSR" id="PIRSR604450-51"/>
    </source>
</evidence>
<evidence type="ECO:0000256" key="1">
    <source>
        <dbReference type="ARBA" id="ARBA00001933"/>
    </source>
</evidence>
<feature type="domain" description="Threonine synthase N-terminal" evidence="7">
    <location>
        <begin position="2"/>
        <end position="63"/>
    </location>
</feature>
<dbReference type="Pfam" id="PF24857">
    <property type="entry name" value="THR4_C"/>
    <property type="match status" value="1"/>
</dbReference>
<dbReference type="InterPro" id="IPR001926">
    <property type="entry name" value="TrpB-like_PALP"/>
</dbReference>
<dbReference type="PANTHER" id="PTHR43515">
    <property type="entry name" value="THREONINE SYNTHASE-LIKE 1"/>
    <property type="match status" value="1"/>
</dbReference>
<keyword evidence="3 5" id="KW-0663">Pyridoxal phosphate</keyword>
<keyword evidence="8" id="KW-0456">Lyase</keyword>
<dbReference type="AlphaFoldDB" id="A0A7H9ELX3"/>
<dbReference type="InterPro" id="IPR037158">
    <property type="entry name" value="Thr_synth_N_sf"/>
</dbReference>
<reference evidence="8 9" key="1">
    <citation type="submission" date="2020-01" db="EMBL/GenBank/DDBJ databases">
        <title>Complete and circular genome sequences of six lactobacillus isolates from horses.</title>
        <authorList>
            <person name="Hassan H.M."/>
        </authorList>
    </citation>
    <scope>NUCLEOTIDE SEQUENCE [LARGE SCALE GENOMIC DNA]</scope>
    <source>
        <strain evidence="8 9">1A</strain>
    </source>
</reference>
<dbReference type="InterPro" id="IPR029144">
    <property type="entry name" value="Thr_synth_N"/>
</dbReference>
<proteinExistence type="inferred from homology"/>
<sequence length="497" mass="54508">MNYRSTRDPNAQLYTDAQAIIQGLAPDGGLFVPAAFPQPQFDLARLTTSSYQQLAQTVLQWFFPHLSTAATVPAAYGAQWDHPRIAPLTPVHAGSYYLELFHGPTLAFKDVALQVLPHLLQAAKHQTKDTRETIILTATSGDTGTAALRGFRNVAGTRVIVFYPQHGISPIQEAQMRSQQGDNLHVVAVKGNFDQAQTTVKEIFNDPTLAAVLASHQQHFSSANSMNIGRLIPQITYYFSAYGQLLRQGVIQAGDQVNFAVPTGNFGDILAGYYAAKLGLPVGRLICASNKNNVLTDFFATGTYDKRREFFVTNSPSMDILVSSNLERLLFDVSGGDAELVQQLMHELQDQGHYSLPTELLTKLKQLFAAEYATPDEIQTEINRVFKEANYLIDPHTAVGSIAAHRYHTLSGDPRPCVVVATASPYKFPETVLQSLDNTVPSQSTGLDAIEQLAQLDPRPLTAGVEELFTNQPQPVLTTTPAAMPRMVLDILKKTDK</sequence>
<evidence type="ECO:0000256" key="3">
    <source>
        <dbReference type="ARBA" id="ARBA00022898"/>
    </source>
</evidence>
<dbReference type="Gene3D" id="3.40.50.1100">
    <property type="match status" value="2"/>
</dbReference>
<dbReference type="EMBL" id="CP047418">
    <property type="protein sequence ID" value="QLL78710.1"/>
    <property type="molecule type" value="Genomic_DNA"/>
</dbReference>
<evidence type="ECO:0000256" key="2">
    <source>
        <dbReference type="ARBA" id="ARBA00005517"/>
    </source>
</evidence>
<evidence type="ECO:0000259" key="7">
    <source>
        <dbReference type="Pfam" id="PF14821"/>
    </source>
</evidence>
<dbReference type="CDD" id="cd01560">
    <property type="entry name" value="Thr-synth_2"/>
    <property type="match status" value="1"/>
</dbReference>
<dbReference type="Pfam" id="PF14821">
    <property type="entry name" value="Thr_synth_N"/>
    <property type="match status" value="1"/>
</dbReference>
<organism evidence="8 9">
    <name type="scientific">Ligilactobacillus saerimneri</name>
    <dbReference type="NCBI Taxonomy" id="228229"/>
    <lineage>
        <taxon>Bacteria</taxon>
        <taxon>Bacillati</taxon>
        <taxon>Bacillota</taxon>
        <taxon>Bacilli</taxon>
        <taxon>Lactobacillales</taxon>
        <taxon>Lactobacillaceae</taxon>
        <taxon>Ligilactobacillus</taxon>
    </lineage>
</organism>
<dbReference type="GO" id="GO:0009088">
    <property type="term" value="P:threonine biosynthetic process"/>
    <property type="evidence" value="ECO:0007669"/>
    <property type="project" value="UniProtKB-UniRule"/>
</dbReference>
<accession>A0A7H9ELX3</accession>
<dbReference type="NCBIfam" id="TIGR00260">
    <property type="entry name" value="thrC"/>
    <property type="match status" value="1"/>
</dbReference>
<gene>
    <name evidence="8" type="ORF">GTO87_09005</name>
</gene>
<dbReference type="KEGG" id="lsw:GTO87_09005"/>
<feature type="domain" description="Tryptophan synthase beta chain-like PALP" evidence="6">
    <location>
        <begin position="98"/>
        <end position="341"/>
    </location>
</feature>
<feature type="modified residue" description="N6-(pyridoxal phosphate)lysine" evidence="5">
    <location>
        <position position="109"/>
    </location>
</feature>
<dbReference type="GO" id="GO:0004795">
    <property type="term" value="F:threonine synthase activity"/>
    <property type="evidence" value="ECO:0007669"/>
    <property type="project" value="UniProtKB-UniRule"/>
</dbReference>
<dbReference type="Gene3D" id="3.90.1380.10">
    <property type="entry name" value="Threonine synthase, N-terminal domain"/>
    <property type="match status" value="1"/>
</dbReference>
<dbReference type="SUPFAM" id="SSF53686">
    <property type="entry name" value="Tryptophan synthase beta subunit-like PLP-dependent enzymes"/>
    <property type="match status" value="1"/>
</dbReference>
<comment type="cofactor">
    <cofactor evidence="1 5">
        <name>pyridoxal 5'-phosphate</name>
        <dbReference type="ChEBI" id="CHEBI:597326"/>
    </cofactor>
</comment>
<dbReference type="EC" id="4.2.3.1" evidence="4"/>
<dbReference type="InterPro" id="IPR036052">
    <property type="entry name" value="TrpB-like_PALP_sf"/>
</dbReference>
<dbReference type="Pfam" id="PF00291">
    <property type="entry name" value="PALP"/>
    <property type="match status" value="1"/>
</dbReference>
<dbReference type="RefSeq" id="WP_180848891.1">
    <property type="nucleotide sequence ID" value="NZ_CP047418.1"/>
</dbReference>
<comment type="similarity">
    <text evidence="2">Belongs to the threonine synthase family.</text>
</comment>
<evidence type="ECO:0000313" key="9">
    <source>
        <dbReference type="Proteomes" id="UP000510886"/>
    </source>
</evidence>
<dbReference type="PANTHER" id="PTHR43515:SF1">
    <property type="entry name" value="THREONINE SYNTHASE-LIKE 1"/>
    <property type="match status" value="1"/>
</dbReference>
<name>A0A7H9ELX3_9LACO</name>
<protein>
    <recommendedName>
        <fullName evidence="4">Threonine synthase</fullName>
        <ecNumber evidence="4">4.2.3.1</ecNumber>
    </recommendedName>
</protein>
<dbReference type="InterPro" id="IPR004450">
    <property type="entry name" value="Thr_synthase-like"/>
</dbReference>
<evidence type="ECO:0000313" key="8">
    <source>
        <dbReference type="EMBL" id="QLL78710.1"/>
    </source>
</evidence>